<sequence>MDPYSWQRHSLSILHDHPYCRPPYLEPVNSICVEPAFTKDVSNEPGVSEFDASWVDVTIDDRILNLPSDVLEGATVPLRFVEREPTLNIPSQRGATTDSSLSSKQNSWHLSATRIFKRLKKTLIRAALEISVCHQQMFQATPLDAEFRRASQHALIRQRVSRSIRKAFGFLHWRTDVCVELHETLLNTLPCNLLSVYLEGFGYLFAQKKVTSLLNNLNSVTLSHAKVQRFPYGEFVEWMKVADFSNIRCQSTQQSLFEPVNGFSPISVMPSIQISEADSIIGRQPSSVGDSDEPIFVCVMLASQARSLRITRLMRDLSCLGRVVPQPIPEDACEAPRLRMRCLNQRLLALMDENRPVPLYLVGFGITCPLMITAALQLPASYNNYGLEKVLCGRQLGLESPAPSRPWLSGLICLGMPLTLPAHQLEVLAAIGRRCSLLLLVGDCSRFGGAHEASRFRESLIAARRRAPPSSEMGVSGAAGGEGASIKPHEFDLQFLIVGGADHLLRLHTSTARRWSTTQAAVDYALIVAMRNFVYVCRNLSMGNCDSTEAQVSFTSGLRTPSMSGSVLHVQPRQICERGTSNWRPPQQDLTSLKSMHITNSVHLSHAYHQQPSNLMSQLYRQTDYEKLHSFRQKVRCPSEATLPSSTRADKRNAPGISPPSQHRYQPPASDRYGEATKRKVSEGALLASRTRLNKRVRRQSTLISQTKSSPALNMGLRDSSFAVARETEGRDPYAFECGGDGDSEEGDPSPSPRRQAESSRYPLTLSFSQAEKSVPASSQEPLFRPNTVKRTPGEEWNTESPSYLHRC</sequence>
<name>A0A0X3Q1R7_SCHSO</name>
<protein>
    <submittedName>
        <fullName evidence="2">Uncharacterized protein</fullName>
    </submittedName>
</protein>
<evidence type="ECO:0000313" key="2">
    <source>
        <dbReference type="EMBL" id="JAP56157.1"/>
    </source>
</evidence>
<dbReference type="EMBL" id="GEEE01007068">
    <property type="protein sequence ID" value="JAP56157.1"/>
    <property type="molecule type" value="Transcribed_RNA"/>
</dbReference>
<accession>A0A0X3Q1R7</accession>
<evidence type="ECO:0000256" key="1">
    <source>
        <dbReference type="SAM" id="MobiDB-lite"/>
    </source>
</evidence>
<feature type="compositionally biased region" description="Polar residues" evidence="1">
    <location>
        <begin position="700"/>
        <end position="712"/>
    </location>
</feature>
<feature type="region of interest" description="Disordered" evidence="1">
    <location>
        <begin position="731"/>
        <end position="808"/>
    </location>
</feature>
<proteinExistence type="predicted"/>
<reference evidence="2" key="1">
    <citation type="submission" date="2016-01" db="EMBL/GenBank/DDBJ databases">
        <title>Reference transcriptome for the parasite Schistocephalus solidus: insights into the molecular evolution of parasitism.</title>
        <authorList>
            <person name="Hebert F.O."/>
            <person name="Grambauer S."/>
            <person name="Barber I."/>
            <person name="Landry C.R."/>
            <person name="Aubin-Horth N."/>
        </authorList>
    </citation>
    <scope>NUCLEOTIDE SEQUENCE</scope>
</reference>
<feature type="region of interest" description="Disordered" evidence="1">
    <location>
        <begin position="636"/>
        <end position="718"/>
    </location>
</feature>
<organism evidence="2">
    <name type="scientific">Schistocephalus solidus</name>
    <name type="common">Tapeworm</name>
    <dbReference type="NCBI Taxonomy" id="70667"/>
    <lineage>
        <taxon>Eukaryota</taxon>
        <taxon>Metazoa</taxon>
        <taxon>Spiralia</taxon>
        <taxon>Lophotrochozoa</taxon>
        <taxon>Platyhelminthes</taxon>
        <taxon>Cestoda</taxon>
        <taxon>Eucestoda</taxon>
        <taxon>Diphyllobothriidea</taxon>
        <taxon>Diphyllobothriidae</taxon>
        <taxon>Schistocephalus</taxon>
    </lineage>
</organism>
<gene>
    <name evidence="2" type="ORF">TR153096</name>
</gene>
<feature type="compositionally biased region" description="Polar residues" evidence="1">
    <location>
        <begin position="766"/>
        <end position="781"/>
    </location>
</feature>
<dbReference type="AlphaFoldDB" id="A0A0X3Q1R7"/>
<feature type="compositionally biased region" description="Basic and acidic residues" evidence="1">
    <location>
        <begin position="672"/>
        <end position="682"/>
    </location>
</feature>